<accession>A0AA42IDH7</accession>
<proteinExistence type="predicted"/>
<comment type="subcellular location">
    <subcellularLocation>
        <location evidence="1">Cell membrane</location>
        <topology evidence="1">Multi-pass membrane protein</topology>
    </subcellularLocation>
</comment>
<protein>
    <submittedName>
        <fullName evidence="7">LysE family transporter</fullName>
    </submittedName>
</protein>
<feature type="transmembrane region" description="Helical" evidence="6">
    <location>
        <begin position="188"/>
        <end position="206"/>
    </location>
</feature>
<name>A0AA42IDH7_9GAMM</name>
<evidence type="ECO:0000313" key="7">
    <source>
        <dbReference type="EMBL" id="MDH0563361.1"/>
    </source>
</evidence>
<dbReference type="GO" id="GO:0015171">
    <property type="term" value="F:amino acid transmembrane transporter activity"/>
    <property type="evidence" value="ECO:0007669"/>
    <property type="project" value="TreeGrafter"/>
</dbReference>
<gene>
    <name evidence="7" type="ORF">N7644_06615</name>
</gene>
<sequence>MELFLTIVVTHFIALLMPGADFFLILKTLMQSQIKAARLTCMGIALGNAIILLVIYSSLFLLGKVNTELLVAMKWLGVLYFAYLAVQCFRAARAAQILGNTEPEYDAGPTEQVPFRHFLLGLGSSLLNPKNLMFYSVLVILIYPQYNVMQNILVCGWMVGVVLIWNLAMVKLMSATMYLSWLNQQMHYLYYLAGGSFIFFMLALILS</sequence>
<dbReference type="InterPro" id="IPR001123">
    <property type="entry name" value="LeuE-type"/>
</dbReference>
<feature type="transmembrane region" description="Helical" evidence="6">
    <location>
        <begin position="69"/>
        <end position="86"/>
    </location>
</feature>
<keyword evidence="2" id="KW-1003">Cell membrane</keyword>
<comment type="caution">
    <text evidence="7">The sequence shown here is derived from an EMBL/GenBank/DDBJ whole genome shotgun (WGS) entry which is preliminary data.</text>
</comment>
<dbReference type="GO" id="GO:0005886">
    <property type="term" value="C:plasma membrane"/>
    <property type="evidence" value="ECO:0007669"/>
    <property type="project" value="UniProtKB-SubCell"/>
</dbReference>
<evidence type="ECO:0000256" key="3">
    <source>
        <dbReference type="ARBA" id="ARBA00022692"/>
    </source>
</evidence>
<dbReference type="EMBL" id="JAOEEO010000001">
    <property type="protein sequence ID" value="MDH0563361.1"/>
    <property type="molecule type" value="Genomic_DNA"/>
</dbReference>
<dbReference type="Proteomes" id="UP001159329">
    <property type="component" value="Unassembled WGS sequence"/>
</dbReference>
<keyword evidence="4 6" id="KW-1133">Transmembrane helix</keyword>
<organism evidence="7 8">
    <name type="scientific">Acinetobacter courvalinii</name>
    <dbReference type="NCBI Taxonomy" id="280147"/>
    <lineage>
        <taxon>Bacteria</taxon>
        <taxon>Pseudomonadati</taxon>
        <taxon>Pseudomonadota</taxon>
        <taxon>Gammaproteobacteria</taxon>
        <taxon>Moraxellales</taxon>
        <taxon>Moraxellaceae</taxon>
        <taxon>Acinetobacter</taxon>
    </lineage>
</organism>
<dbReference type="PANTHER" id="PTHR30086">
    <property type="entry name" value="ARGININE EXPORTER PROTEIN ARGO"/>
    <property type="match status" value="1"/>
</dbReference>
<evidence type="ECO:0000256" key="2">
    <source>
        <dbReference type="ARBA" id="ARBA00022475"/>
    </source>
</evidence>
<evidence type="ECO:0000256" key="5">
    <source>
        <dbReference type="ARBA" id="ARBA00023136"/>
    </source>
</evidence>
<evidence type="ECO:0000313" key="8">
    <source>
        <dbReference type="Proteomes" id="UP001159329"/>
    </source>
</evidence>
<evidence type="ECO:0000256" key="4">
    <source>
        <dbReference type="ARBA" id="ARBA00022989"/>
    </source>
</evidence>
<evidence type="ECO:0000256" key="1">
    <source>
        <dbReference type="ARBA" id="ARBA00004651"/>
    </source>
</evidence>
<reference evidence="7" key="1">
    <citation type="submission" date="2022-09" db="EMBL/GenBank/DDBJ databases">
        <title>Intensive care unit water sources are persistently colonized with multi-drug resistant bacteria and are the site of extensive horizontal gene transfer of antibiotic resistance genes.</title>
        <authorList>
            <person name="Diorio-Toth L."/>
        </authorList>
    </citation>
    <scope>NUCLEOTIDE SEQUENCE</scope>
    <source>
        <strain evidence="7">GD04005</strain>
    </source>
</reference>
<dbReference type="Pfam" id="PF01810">
    <property type="entry name" value="LysE"/>
    <property type="match status" value="1"/>
</dbReference>
<dbReference type="RefSeq" id="WP_279694880.1">
    <property type="nucleotide sequence ID" value="NZ_JAOEEO010000001.1"/>
</dbReference>
<keyword evidence="3 6" id="KW-0812">Transmembrane</keyword>
<dbReference type="PANTHER" id="PTHR30086:SF17">
    <property type="entry name" value="LYSE FAMILY TRANSLOCATOR"/>
    <property type="match status" value="1"/>
</dbReference>
<feature type="transmembrane region" description="Helical" evidence="6">
    <location>
        <begin position="38"/>
        <end position="63"/>
    </location>
</feature>
<feature type="transmembrane region" description="Helical" evidence="6">
    <location>
        <begin position="148"/>
        <end position="168"/>
    </location>
</feature>
<feature type="transmembrane region" description="Helical" evidence="6">
    <location>
        <begin position="6"/>
        <end position="26"/>
    </location>
</feature>
<evidence type="ECO:0000256" key="6">
    <source>
        <dbReference type="SAM" id="Phobius"/>
    </source>
</evidence>
<keyword evidence="5 6" id="KW-0472">Membrane</keyword>
<dbReference type="AlphaFoldDB" id="A0AA42IDH7"/>